<gene>
    <name evidence="2" type="ORF">GARC_4455</name>
</gene>
<protein>
    <recommendedName>
        <fullName evidence="4">Inner membrane protein</fullName>
    </recommendedName>
</protein>
<feature type="transmembrane region" description="Helical" evidence="1">
    <location>
        <begin position="55"/>
        <end position="72"/>
    </location>
</feature>
<keyword evidence="1" id="KW-0472">Membrane</keyword>
<dbReference type="Proteomes" id="UP000006327">
    <property type="component" value="Unassembled WGS sequence"/>
</dbReference>
<dbReference type="InterPro" id="IPR019629">
    <property type="entry name" value="Uncharacterised_HI1736/YgjV"/>
</dbReference>
<evidence type="ECO:0000313" key="3">
    <source>
        <dbReference type="Proteomes" id="UP000006327"/>
    </source>
</evidence>
<reference evidence="2 3" key="1">
    <citation type="journal article" date="2017" name="Antonie Van Leeuwenhoek">
        <title>Rhizobium rhizosphaerae sp. nov., a novel species isolated from rice rhizosphere.</title>
        <authorList>
            <person name="Zhao J.J."/>
            <person name="Zhang J."/>
            <person name="Zhang R.J."/>
            <person name="Zhang C.W."/>
            <person name="Yin H.Q."/>
            <person name="Zhang X.X."/>
        </authorList>
    </citation>
    <scope>NUCLEOTIDE SEQUENCE [LARGE SCALE GENOMIC DNA]</scope>
    <source>
        <strain evidence="2 3">BSs20135</strain>
    </source>
</reference>
<feature type="transmembrane region" description="Helical" evidence="1">
    <location>
        <begin position="84"/>
        <end position="105"/>
    </location>
</feature>
<proteinExistence type="predicted"/>
<keyword evidence="1" id="KW-1133">Transmembrane helix</keyword>
<sequence>MPDFLLSQLLVSVTLIIECGAMQLKNKNYILAALSVSCFFNGFHYLLLEQPTAGYIFLFSSIRFLISIKWKFQWISAASLCVSLIITVSTYIGILSIIGFFATIFITIGSFSKNDRFLRLMMITGGSVWLLHNLLLWTPVGILVEVIFVGSSCIGYYRYYVAHKPSEP</sequence>
<dbReference type="AlphaFoldDB" id="K6YTB8"/>
<accession>K6YTB8</accession>
<keyword evidence="3" id="KW-1185">Reference proteome</keyword>
<name>K6YTB8_9ALTE</name>
<dbReference type="EMBL" id="BAEO01000062">
    <property type="protein sequence ID" value="GAC21397.1"/>
    <property type="molecule type" value="Genomic_DNA"/>
</dbReference>
<comment type="caution">
    <text evidence="2">The sequence shown here is derived from an EMBL/GenBank/DDBJ whole genome shotgun (WGS) entry which is preliminary data.</text>
</comment>
<dbReference type="RefSeq" id="WP_007624304.1">
    <property type="nucleotide sequence ID" value="NZ_BAEO01000062.1"/>
</dbReference>
<evidence type="ECO:0008006" key="4">
    <source>
        <dbReference type="Google" id="ProtNLM"/>
    </source>
</evidence>
<dbReference type="eggNOG" id="ENOG5032TMV">
    <property type="taxonomic scope" value="Bacteria"/>
</dbReference>
<evidence type="ECO:0000313" key="2">
    <source>
        <dbReference type="EMBL" id="GAC21397.1"/>
    </source>
</evidence>
<evidence type="ECO:0000256" key="1">
    <source>
        <dbReference type="SAM" id="Phobius"/>
    </source>
</evidence>
<organism evidence="2 3">
    <name type="scientific">Paraglaciecola arctica BSs20135</name>
    <dbReference type="NCBI Taxonomy" id="493475"/>
    <lineage>
        <taxon>Bacteria</taxon>
        <taxon>Pseudomonadati</taxon>
        <taxon>Pseudomonadota</taxon>
        <taxon>Gammaproteobacteria</taxon>
        <taxon>Alteromonadales</taxon>
        <taxon>Alteromonadaceae</taxon>
        <taxon>Paraglaciecola</taxon>
    </lineage>
</organism>
<dbReference type="Pfam" id="PF10688">
    <property type="entry name" value="Imp-YgjV"/>
    <property type="match status" value="1"/>
</dbReference>
<keyword evidence="1" id="KW-0812">Transmembrane</keyword>
<dbReference type="OrthoDB" id="7858522at2"/>